<feature type="region of interest" description="Disordered" evidence="1">
    <location>
        <begin position="108"/>
        <end position="134"/>
    </location>
</feature>
<accession>A0A8X7WFH8</accession>
<evidence type="ECO:0000256" key="1">
    <source>
        <dbReference type="SAM" id="MobiDB-lite"/>
    </source>
</evidence>
<feature type="compositionally biased region" description="Low complexity" evidence="1">
    <location>
        <begin position="108"/>
        <end position="124"/>
    </location>
</feature>
<protein>
    <submittedName>
        <fullName evidence="2">Uncharacterized protein</fullName>
    </submittedName>
</protein>
<dbReference type="AlphaFoldDB" id="A0A8X7WFH8"/>
<evidence type="ECO:0000313" key="3">
    <source>
        <dbReference type="Proteomes" id="UP000886595"/>
    </source>
</evidence>
<reference evidence="2 3" key="1">
    <citation type="submission" date="2020-02" db="EMBL/GenBank/DDBJ databases">
        <authorList>
            <person name="Ma Q."/>
            <person name="Huang Y."/>
            <person name="Song X."/>
            <person name="Pei D."/>
        </authorList>
    </citation>
    <scope>NUCLEOTIDE SEQUENCE [LARGE SCALE GENOMIC DNA]</scope>
    <source>
        <strain evidence="2">Sxm20200214</strain>
        <tissue evidence="2">Leaf</tissue>
    </source>
</reference>
<dbReference type="EMBL" id="JAAMPC010000002">
    <property type="protein sequence ID" value="KAG2328731.1"/>
    <property type="molecule type" value="Genomic_DNA"/>
</dbReference>
<evidence type="ECO:0000313" key="2">
    <source>
        <dbReference type="EMBL" id="KAG2328731.1"/>
    </source>
</evidence>
<organism evidence="2 3">
    <name type="scientific">Brassica carinata</name>
    <name type="common">Ethiopian mustard</name>
    <name type="synonym">Abyssinian cabbage</name>
    <dbReference type="NCBI Taxonomy" id="52824"/>
    <lineage>
        <taxon>Eukaryota</taxon>
        <taxon>Viridiplantae</taxon>
        <taxon>Streptophyta</taxon>
        <taxon>Embryophyta</taxon>
        <taxon>Tracheophyta</taxon>
        <taxon>Spermatophyta</taxon>
        <taxon>Magnoliopsida</taxon>
        <taxon>eudicotyledons</taxon>
        <taxon>Gunneridae</taxon>
        <taxon>Pentapetalae</taxon>
        <taxon>rosids</taxon>
        <taxon>malvids</taxon>
        <taxon>Brassicales</taxon>
        <taxon>Brassicaceae</taxon>
        <taxon>Brassiceae</taxon>
        <taxon>Brassica</taxon>
    </lineage>
</organism>
<gene>
    <name evidence="2" type="ORF">Bca52824_011459</name>
</gene>
<sequence length="134" mass="14169">MMNPLCFARSLVAAASSFQPERVLLPAYTNPVKSSALDFISFVVSRSELQVLAVADLGPCSVGIKSRRSSSSLTTISGCVKAPVRCNLHGVQLITKKYCLQALHPSSCSALSSSSQGSPSQSKKSSIEEDNGDF</sequence>
<dbReference type="Proteomes" id="UP000886595">
    <property type="component" value="Unassembled WGS sequence"/>
</dbReference>
<comment type="caution">
    <text evidence="2">The sequence shown here is derived from an EMBL/GenBank/DDBJ whole genome shotgun (WGS) entry which is preliminary data.</text>
</comment>
<keyword evidence="3" id="KW-1185">Reference proteome</keyword>
<name>A0A8X7WFH8_BRACI</name>
<proteinExistence type="predicted"/>